<evidence type="ECO:0000256" key="1">
    <source>
        <dbReference type="SAM" id="Phobius"/>
    </source>
</evidence>
<feature type="transmembrane region" description="Helical" evidence="1">
    <location>
        <begin position="12"/>
        <end position="33"/>
    </location>
</feature>
<dbReference type="EMBL" id="LOSJ02000001">
    <property type="protein sequence ID" value="PNM63777.1"/>
    <property type="molecule type" value="Genomic_DNA"/>
</dbReference>
<keyword evidence="1" id="KW-0472">Membrane</keyword>
<evidence type="ECO:0000313" key="2">
    <source>
        <dbReference type="EMBL" id="PNM63777.1"/>
    </source>
</evidence>
<organism evidence="2 3">
    <name type="scientific">Vibrio mimicus</name>
    <dbReference type="NCBI Taxonomy" id="674"/>
    <lineage>
        <taxon>Bacteria</taxon>
        <taxon>Pseudomonadati</taxon>
        <taxon>Pseudomonadota</taxon>
        <taxon>Gammaproteobacteria</taxon>
        <taxon>Vibrionales</taxon>
        <taxon>Vibrionaceae</taxon>
        <taxon>Vibrio</taxon>
    </lineage>
</organism>
<dbReference type="OrthoDB" id="7067764at2"/>
<protein>
    <submittedName>
        <fullName evidence="2">Uncharacterized protein</fullName>
    </submittedName>
</protein>
<keyword evidence="1" id="KW-1133">Transmembrane helix</keyword>
<keyword evidence="1" id="KW-0812">Transmembrane</keyword>
<dbReference type="Proteomes" id="UP000053748">
    <property type="component" value="Unassembled WGS sequence"/>
</dbReference>
<proteinExistence type="predicted"/>
<gene>
    <name evidence="2" type="ORF">AL544_002025</name>
</gene>
<keyword evidence="3" id="KW-1185">Reference proteome</keyword>
<dbReference type="AlphaFoldDB" id="A0A2J9VJ16"/>
<sequence>MSEWIDTIVWSIGMIIGFALVLKGILLLIEVAFEVKAYDKFESDFKQLLVNSEPSWGDVKTVAESRDLGKRQLHRVIRCVYRDILTGANSELAQHKELVKSFLEAYDKDEPYEGLPSEIRVHLDRLNTQLKEHEHLLSPLTSQTKELVAVNDKEKKAMKYYTISSFFVGLLGVIYAFYTSWQ</sequence>
<reference evidence="2" key="1">
    <citation type="submission" date="2017-12" db="EMBL/GenBank/DDBJ databases">
        <title>FDA dAtabase for Regulatory Grade micrObial Sequences (FDA-ARGOS): Supporting development and validation of Infectious Disease Dx tests.</title>
        <authorList>
            <person name="Hoffmann M."/>
            <person name="Allard M."/>
            <person name="Evans P."/>
            <person name="Brown E."/>
            <person name="Tallon L.J."/>
            <person name="Sadzewicz L."/>
            <person name="Sengamalay N."/>
            <person name="Ott S."/>
            <person name="Godinez A."/>
            <person name="Nagaraj S."/>
            <person name="Vavikolanu K."/>
            <person name="Aluvathingal J."/>
            <person name="Nadendla S."/>
            <person name="Hobson J."/>
            <person name="Sichtig H."/>
        </authorList>
    </citation>
    <scope>NUCLEOTIDE SEQUENCE [LARGE SCALE GENOMIC DNA]</scope>
    <source>
        <strain evidence="2">FDAARGOS_113</strain>
    </source>
</reference>
<feature type="transmembrane region" description="Helical" evidence="1">
    <location>
        <begin position="160"/>
        <end position="178"/>
    </location>
</feature>
<accession>A0A2J9VJ16</accession>
<dbReference type="RefSeq" id="WP_000005890.1">
    <property type="nucleotide sequence ID" value="NZ_CAWMSS010000002.1"/>
</dbReference>
<name>A0A2J9VJ16_VIBMI</name>
<comment type="caution">
    <text evidence="2">The sequence shown here is derived from an EMBL/GenBank/DDBJ whole genome shotgun (WGS) entry which is preliminary data.</text>
</comment>
<evidence type="ECO:0000313" key="3">
    <source>
        <dbReference type="Proteomes" id="UP000053748"/>
    </source>
</evidence>